<dbReference type="OrthoDB" id="9812349at2"/>
<keyword evidence="1" id="KW-1133">Transmembrane helix</keyword>
<dbReference type="InterPro" id="IPR008523">
    <property type="entry name" value="DUF805"/>
</dbReference>
<feature type="transmembrane region" description="Helical" evidence="1">
    <location>
        <begin position="21"/>
        <end position="40"/>
    </location>
</feature>
<reference evidence="2 3" key="1">
    <citation type="submission" date="2017-01" db="EMBL/GenBank/DDBJ databases">
        <title>Genome Sequencing of a Marine Spirillum, Oceanospirillum multiglobuliferum ATCC 33336, from Japan.</title>
        <authorList>
            <person name="Carney J.G."/>
            <person name="Trachtenberg A.M."/>
            <person name="Rheaume B.A."/>
            <person name="Linnane J.D."/>
            <person name="Pitts N.L."/>
            <person name="Mykles D.L."/>
            <person name="Maclea K.S."/>
        </authorList>
    </citation>
    <scope>NUCLEOTIDE SEQUENCE [LARGE SCALE GENOMIC DNA]</scope>
    <source>
        <strain evidence="2 3">ATCC 33336</strain>
    </source>
</reference>
<dbReference type="STRING" id="64969.SAMN02745127_00097"/>
<dbReference type="Pfam" id="PF05656">
    <property type="entry name" value="DUF805"/>
    <property type="match status" value="1"/>
</dbReference>
<keyword evidence="1" id="KW-0472">Membrane</keyword>
<gene>
    <name evidence="2" type="ORF">BTE48_05685</name>
</gene>
<dbReference type="AlphaFoldDB" id="A0A1T4KJC0"/>
<sequence>MSWYFEAWKRYAQFSGRASREAFWMFFLVNSLISVAFVVLDILFQIAWQIEAVYSALILLPLLSLAVRRLHDTNRTAWWLSVVLIPVIGMLILLMLLALPSKPLGSSADYSHSASKG</sequence>
<dbReference type="PANTHER" id="PTHR34980:SF2">
    <property type="entry name" value="INNER MEMBRANE PROTEIN YHAH-RELATED"/>
    <property type="match status" value="1"/>
</dbReference>
<name>A0A1T4KJC0_9GAMM</name>
<dbReference type="GO" id="GO:0005886">
    <property type="term" value="C:plasma membrane"/>
    <property type="evidence" value="ECO:0007669"/>
    <property type="project" value="TreeGrafter"/>
</dbReference>
<feature type="transmembrane region" description="Helical" evidence="1">
    <location>
        <begin position="77"/>
        <end position="99"/>
    </location>
</feature>
<organism evidence="2 3">
    <name type="scientific">Oceanospirillum multiglobuliferum</name>
    <dbReference type="NCBI Taxonomy" id="64969"/>
    <lineage>
        <taxon>Bacteria</taxon>
        <taxon>Pseudomonadati</taxon>
        <taxon>Pseudomonadota</taxon>
        <taxon>Gammaproteobacteria</taxon>
        <taxon>Oceanospirillales</taxon>
        <taxon>Oceanospirillaceae</taxon>
        <taxon>Oceanospirillum</taxon>
    </lineage>
</organism>
<evidence type="ECO:0008006" key="4">
    <source>
        <dbReference type="Google" id="ProtNLM"/>
    </source>
</evidence>
<keyword evidence="1" id="KW-0812">Transmembrane</keyword>
<protein>
    <recommendedName>
        <fullName evidence="4">DUF805 domain-containing protein</fullName>
    </recommendedName>
</protein>
<dbReference type="Proteomes" id="UP000191418">
    <property type="component" value="Unassembled WGS sequence"/>
</dbReference>
<evidence type="ECO:0000313" key="2">
    <source>
        <dbReference type="EMBL" id="OPX56048.1"/>
    </source>
</evidence>
<accession>A0A1T4KJC0</accession>
<feature type="transmembrane region" description="Helical" evidence="1">
    <location>
        <begin position="46"/>
        <end position="65"/>
    </location>
</feature>
<evidence type="ECO:0000313" key="3">
    <source>
        <dbReference type="Proteomes" id="UP000191418"/>
    </source>
</evidence>
<dbReference type="PANTHER" id="PTHR34980">
    <property type="entry name" value="INNER MEMBRANE PROTEIN-RELATED-RELATED"/>
    <property type="match status" value="1"/>
</dbReference>
<proteinExistence type="predicted"/>
<dbReference type="RefSeq" id="WP_078743725.1">
    <property type="nucleotide sequence ID" value="NZ_FUXG01000001.1"/>
</dbReference>
<keyword evidence="3" id="KW-1185">Reference proteome</keyword>
<evidence type="ECO:0000256" key="1">
    <source>
        <dbReference type="SAM" id="Phobius"/>
    </source>
</evidence>
<comment type="caution">
    <text evidence="2">The sequence shown here is derived from an EMBL/GenBank/DDBJ whole genome shotgun (WGS) entry which is preliminary data.</text>
</comment>
<dbReference type="EMBL" id="MTSM01000005">
    <property type="protein sequence ID" value="OPX56048.1"/>
    <property type="molecule type" value="Genomic_DNA"/>
</dbReference>